<feature type="transmembrane region" description="Helical" evidence="6">
    <location>
        <begin position="357"/>
        <end position="380"/>
    </location>
</feature>
<sequence length="426" mass="47003">MGERARRRFRSNCSAAISQHSVTMTIFERYVFRQAGSALLIILLSLSSIVWVALALRQLSVVTSQGQDVLTLVKMTTLALPNLMAVIAPFSLLIASIHTLNRLNGDSELIVLTASGATIWRAGRPLLLLALLVGIGVSVVNHFGMPWSLRLLRDYVVEVRANILTQVIQPGAFTSPEQGLTFHIRERTPDGELQGLIVHDTRDPALHQSYLAEQGVIVERKPSNYLFMNKGHIIRRTDKDEPAQVIVFDKYAVDLDQFEKKFNDDGDLKPRERYLIELLNPKPDSAAYLKSPGQFRAELHERFSNPFYPIAFVFIALAAVGQAHSTRQNRTQQVAIAFVVAAALRLGGLAVNNVVVITAAAIPLMYGLPAIGIAGSLFIMERNRRRLSASRFPGILMDPLADGFAWLTGNIRRLAGRARPLPDGGA</sequence>
<evidence type="ECO:0000256" key="2">
    <source>
        <dbReference type="ARBA" id="ARBA00022475"/>
    </source>
</evidence>
<dbReference type="PANTHER" id="PTHR33529">
    <property type="entry name" value="SLR0882 PROTEIN-RELATED"/>
    <property type="match status" value="1"/>
</dbReference>
<dbReference type="PANTHER" id="PTHR33529:SF6">
    <property type="entry name" value="YJGP_YJGQ FAMILY PERMEASE"/>
    <property type="match status" value="1"/>
</dbReference>
<reference evidence="7 8" key="1">
    <citation type="submission" date="2015-10" db="EMBL/GenBank/DDBJ databases">
        <title>Transcriptomic analysis of a linuron degrading triple-species bacterial consortium.</title>
        <authorList>
            <person name="Albers P."/>
        </authorList>
    </citation>
    <scope>NUCLEOTIDE SEQUENCE [LARGE SCALE GENOMIC DNA]</scope>
    <source>
        <strain evidence="7 8">WDL6</strain>
    </source>
</reference>
<keyword evidence="5 6" id="KW-0472">Membrane</keyword>
<keyword evidence="8" id="KW-1185">Reference proteome</keyword>
<evidence type="ECO:0000256" key="4">
    <source>
        <dbReference type="ARBA" id="ARBA00022989"/>
    </source>
</evidence>
<dbReference type="EMBL" id="LMTR01000021">
    <property type="protein sequence ID" value="KWT71538.1"/>
    <property type="molecule type" value="Genomic_DNA"/>
</dbReference>
<evidence type="ECO:0000256" key="5">
    <source>
        <dbReference type="ARBA" id="ARBA00023136"/>
    </source>
</evidence>
<feature type="transmembrane region" description="Helical" evidence="6">
    <location>
        <begin position="306"/>
        <end position="322"/>
    </location>
</feature>
<feature type="transmembrane region" description="Helical" evidence="6">
    <location>
        <begin position="38"/>
        <end position="59"/>
    </location>
</feature>
<feature type="transmembrane region" description="Helical" evidence="6">
    <location>
        <begin position="334"/>
        <end position="351"/>
    </location>
</feature>
<dbReference type="GO" id="GO:0055085">
    <property type="term" value="P:transmembrane transport"/>
    <property type="evidence" value="ECO:0007669"/>
    <property type="project" value="InterPro"/>
</dbReference>
<keyword evidence="4 6" id="KW-1133">Transmembrane helix</keyword>
<dbReference type="AlphaFoldDB" id="A0A109BMJ9"/>
<dbReference type="Pfam" id="PF03739">
    <property type="entry name" value="LptF_LptG"/>
    <property type="match status" value="1"/>
</dbReference>
<keyword evidence="2" id="KW-1003">Cell membrane</keyword>
<proteinExistence type="predicted"/>
<dbReference type="InterPro" id="IPR005495">
    <property type="entry name" value="LptG/LptF_permease"/>
</dbReference>
<name>A0A109BMJ9_HYPSL</name>
<accession>A0A109BMJ9</accession>
<dbReference type="NCBIfam" id="TIGR04407">
    <property type="entry name" value="LptF_YjgP"/>
    <property type="match status" value="1"/>
</dbReference>
<protein>
    <submittedName>
        <fullName evidence="7">Uncharacterized protein</fullName>
    </submittedName>
</protein>
<evidence type="ECO:0000256" key="1">
    <source>
        <dbReference type="ARBA" id="ARBA00004651"/>
    </source>
</evidence>
<dbReference type="GO" id="GO:0015920">
    <property type="term" value="P:lipopolysaccharide transport"/>
    <property type="evidence" value="ECO:0007669"/>
    <property type="project" value="TreeGrafter"/>
</dbReference>
<dbReference type="GO" id="GO:0043190">
    <property type="term" value="C:ATP-binding cassette (ABC) transporter complex"/>
    <property type="evidence" value="ECO:0007669"/>
    <property type="project" value="InterPro"/>
</dbReference>
<dbReference type="InterPro" id="IPR030922">
    <property type="entry name" value="LptF"/>
</dbReference>
<organism evidence="7 8">
    <name type="scientific">Hyphomicrobium sulfonivorans</name>
    <dbReference type="NCBI Taxonomy" id="121290"/>
    <lineage>
        <taxon>Bacteria</taxon>
        <taxon>Pseudomonadati</taxon>
        <taxon>Pseudomonadota</taxon>
        <taxon>Alphaproteobacteria</taxon>
        <taxon>Hyphomicrobiales</taxon>
        <taxon>Hyphomicrobiaceae</taxon>
        <taxon>Hyphomicrobium</taxon>
    </lineage>
</organism>
<dbReference type="STRING" id="121290.APY04_0460"/>
<feature type="transmembrane region" description="Helical" evidence="6">
    <location>
        <begin position="79"/>
        <end position="100"/>
    </location>
</feature>
<feature type="transmembrane region" description="Helical" evidence="6">
    <location>
        <begin position="126"/>
        <end position="145"/>
    </location>
</feature>
<keyword evidence="3 6" id="KW-0812">Transmembrane</keyword>
<gene>
    <name evidence="7" type="ORF">APY04_0460</name>
</gene>
<evidence type="ECO:0000256" key="6">
    <source>
        <dbReference type="SAM" id="Phobius"/>
    </source>
</evidence>
<comment type="caution">
    <text evidence="7">The sequence shown here is derived from an EMBL/GenBank/DDBJ whole genome shotgun (WGS) entry which is preliminary data.</text>
</comment>
<dbReference type="PATRIC" id="fig|121290.4.peg.2177"/>
<evidence type="ECO:0000313" key="8">
    <source>
        <dbReference type="Proteomes" id="UP000059074"/>
    </source>
</evidence>
<dbReference type="Proteomes" id="UP000059074">
    <property type="component" value="Unassembled WGS sequence"/>
</dbReference>
<evidence type="ECO:0000256" key="3">
    <source>
        <dbReference type="ARBA" id="ARBA00022692"/>
    </source>
</evidence>
<evidence type="ECO:0000313" key="7">
    <source>
        <dbReference type="EMBL" id="KWT71538.1"/>
    </source>
</evidence>
<comment type="subcellular location">
    <subcellularLocation>
        <location evidence="1">Cell membrane</location>
        <topology evidence="1">Multi-pass membrane protein</topology>
    </subcellularLocation>
</comment>